<organism evidence="3 4">
    <name type="scientific">Pseudomonas veronii</name>
    <dbReference type="NCBI Taxonomy" id="76761"/>
    <lineage>
        <taxon>Bacteria</taxon>
        <taxon>Pseudomonadati</taxon>
        <taxon>Pseudomonadota</taxon>
        <taxon>Gammaproteobacteria</taxon>
        <taxon>Pseudomonadales</taxon>
        <taxon>Pseudomonadaceae</taxon>
        <taxon>Pseudomonas</taxon>
    </lineage>
</organism>
<evidence type="ECO:0000256" key="1">
    <source>
        <dbReference type="SAM" id="MobiDB-lite"/>
    </source>
</evidence>
<dbReference type="Proteomes" id="UP000323909">
    <property type="component" value="Unassembled WGS sequence"/>
</dbReference>
<proteinExistence type="predicted"/>
<evidence type="ECO:0000313" key="4">
    <source>
        <dbReference type="Proteomes" id="UP000323909"/>
    </source>
</evidence>
<dbReference type="InterPro" id="IPR046673">
    <property type="entry name" value="ToxA_N"/>
</dbReference>
<feature type="domain" description="Dermonecrotic toxin N-terminal" evidence="2">
    <location>
        <begin position="773"/>
        <end position="1040"/>
    </location>
</feature>
<dbReference type="RefSeq" id="WP_150095520.1">
    <property type="nucleotide sequence ID" value="NZ_VWXT01000515.1"/>
</dbReference>
<feature type="domain" description="Dermonecrotic toxin N-terminal" evidence="2">
    <location>
        <begin position="485"/>
        <end position="625"/>
    </location>
</feature>
<feature type="compositionally biased region" description="Low complexity" evidence="1">
    <location>
        <begin position="1"/>
        <end position="20"/>
    </location>
</feature>
<protein>
    <recommendedName>
        <fullName evidence="2">Dermonecrotic toxin N-terminal domain-containing protein</fullName>
    </recommendedName>
</protein>
<feature type="region of interest" description="Disordered" evidence="1">
    <location>
        <begin position="1"/>
        <end position="25"/>
    </location>
</feature>
<evidence type="ECO:0000259" key="2">
    <source>
        <dbReference type="Pfam" id="PF20178"/>
    </source>
</evidence>
<reference evidence="3 4" key="1">
    <citation type="submission" date="2019-09" db="EMBL/GenBank/DDBJ databases">
        <title>Genomic sequencing of 4 copper resistant soil isolates.</title>
        <authorList>
            <person name="Havryliuk O."/>
        </authorList>
    </citation>
    <scope>NUCLEOTIDE SEQUENCE [LARGE SCALE GENOMIC DNA]</scope>
    <source>
        <strain evidence="3 4">UKR4</strain>
    </source>
</reference>
<gene>
    <name evidence="3" type="ORF">F3K53_26560</name>
</gene>
<dbReference type="PROSITE" id="PS50818">
    <property type="entry name" value="INTEIN_C_TER"/>
    <property type="match status" value="1"/>
</dbReference>
<dbReference type="EMBL" id="VWXT01000515">
    <property type="protein sequence ID" value="KAA6171400.1"/>
    <property type="molecule type" value="Genomic_DNA"/>
</dbReference>
<dbReference type="Pfam" id="PF20178">
    <property type="entry name" value="ToxA_N"/>
    <property type="match status" value="2"/>
</dbReference>
<dbReference type="InterPro" id="IPR030934">
    <property type="entry name" value="Intein_C"/>
</dbReference>
<name>A0A5M8EHF3_PSEVE</name>
<comment type="caution">
    <text evidence="3">The sequence shown here is derived from an EMBL/GenBank/DDBJ whole genome shotgun (WGS) entry which is preliminary data.</text>
</comment>
<sequence length="1746" mass="194419">MTSSIDHSSAAPPSSSPSVADDSDAPQAIRERLTRRINAHPHPSRLINQIGLADRRCTELTQELARLIGRSPKVLTVIRAELRKAFGMDPDSLLFTESKRPSEPRKVDSLTDRALMLLALPVVMANVNQFTALSVKGDPGCRLPYTPLEALQRVNALRLFERLDHAVSEYWGTLAQGSWLTRQERWVELQKTLFADRAFMARQLEELSSAGMALVQALIDAPAAEARERAGGEWASVKVSQLMWPGTPAVAMPGALHLYREGEASDTPHVIYLSGTARNFYEAPSFLALQCDLLALNRSLFHDLWHCLPLSRRKTLYRPADLSPATGFTRGLEVRDDALAHGAQALLAGQWSNELGCAVKVYFAHVFSDVRSQPPPLDAVLFFAQVESARRQLVGAARLGVIGDQLLKWDQQRRREEIMFTGVAPGLPMRTVEQQVKRYEKGLVALLAADDPCAETPAYLEIMSQVGRLNVHTHVLKTLMQSARHRLLELAFWAERPHGKGTARRVSLFMQAQTEALRCEAQLLHGLKLISAAHRDLVVEVVAQPLATKRPGSDTRVLSIAVGSEPDAFYPLHNVWVMTTAAAVRVPARQHPVVLYAFGVEGGIQAFAGLDALTRSLKTSLSSPDGSVLWGTVERDKRSDLRGHAARETLAVRYLEIPGKPALASLKKLLGSYSRLHNSNEDITRIFSEVKDPGLSRSLLMVELEDQLSIPLNNLLSRALANVELLRKAVSEAKKLPTWLARASRAQRKKFQHLERVYLGSTFAFHDRIEHYLPDLNTFARKALIDRLRQDGFSPLPDIDEPLIELPDDVRGSFCGWSSTCTVGDRNIVLTPTTTRTTFSLLQLALHNLDPLAPWTQWRLDRARYLQADWKQQLNAGYLIRLVSSLDIGGQYDALINRAFYPLIGPGRTLSEGRIPALLNRALRAGVEHHLFSAIQRGLTANAQNLFIAAMAAITPQDLWKSPYQLQLHVVHVVGHTLQHDRYIAGIVVVQDKLSGLCVVYWPDAPHGLALTEYSSLQVAQDELNRIGALPDNVKALSRQVAPGWAFEAITHYPEAVGERTVGAAHLIVAPAFFFMKGIWKGIGFVRSFKVKHLEPTPLPEEIEKLILEQIACEPREWLAIVGTSHSNAQALLYRASLLDLQRRTQAASQSGKALQDYRIRRLGEQGDTRARALVAFFSPAFGVLNEAYELFLSARRYHRSGDPRDAVEVGFRSAYLAIDLLMSFIPGPKSAGMARPALGNGLRRIHRLRMTPYDGLSRPEPPKVTQLKALERFKAKGVPEGAVALKGPGASGVYVKNGELFVADETHHYPLYRRDNERVLRLKNQQALGQDELIINVHQPGEWLLGADAPQPVAGTSTAGLDPWRAPMPVVSDWRPTSVRAATEHRIYQSPATANEWFDWRVQVPLEQMSAATEFGTFHVSQDARGFSYDAIYIGAQYDTPTVSGIGYYRLLHEGSNAPRSGIAFIVPDEPLVSRAYVDIERWTSTAPGEQPIPVSRNATGDWQVHTRLFDRPLEHYVGTAFPTMTLHSQRMAARRLIELADTAYSVSTTHLLNIRATLDNWLASNARGSSQTDDLLRMLRRTERAHGSIRIGNESNAPGFTRVDFRAPHLDPVLRYSGPGRTAQRNTAQRAAIRNVLEQQGFNVYDVEVRRNRYLSNEFIATHRSSASGNVYYISALWVERASVQLKERLTDHWLNVAIRANPGSLPVVSVQRAMQENRLVRIVAGIQWPVFQADPPSVYFVKV</sequence>
<accession>A0A5M8EHF3</accession>
<evidence type="ECO:0000313" key="3">
    <source>
        <dbReference type="EMBL" id="KAA6171400.1"/>
    </source>
</evidence>